<evidence type="ECO:0008006" key="6">
    <source>
        <dbReference type="Google" id="ProtNLM"/>
    </source>
</evidence>
<dbReference type="AlphaFoldDB" id="A0A2V3HT53"/>
<accession>A0A2V3HT53</accession>
<dbReference type="Gene3D" id="3.30.930.10">
    <property type="entry name" value="Bira Bifunctional Protein, Domain 2"/>
    <property type="match status" value="1"/>
</dbReference>
<gene>
    <name evidence="4" type="ORF">CXX69_02710</name>
</gene>
<feature type="region of interest" description="Disordered" evidence="1">
    <location>
        <begin position="245"/>
        <end position="275"/>
    </location>
</feature>
<protein>
    <recommendedName>
        <fullName evidence="6">BPL/LPL catalytic domain-containing protein</fullName>
    </recommendedName>
</protein>
<dbReference type="EMBL" id="PSPG01000004">
    <property type="protein sequence ID" value="PXF22032.1"/>
    <property type="molecule type" value="Genomic_DNA"/>
</dbReference>
<dbReference type="InterPro" id="IPR045864">
    <property type="entry name" value="aa-tRNA-synth_II/BPL/LPL"/>
</dbReference>
<dbReference type="CDD" id="cd02440">
    <property type="entry name" value="AdoMet_MTases"/>
    <property type="match status" value="1"/>
</dbReference>
<dbReference type="Proteomes" id="UP000248161">
    <property type="component" value="Unassembled WGS sequence"/>
</dbReference>
<dbReference type="Pfam" id="PF05175">
    <property type="entry name" value="MTS"/>
    <property type="match status" value="1"/>
</dbReference>
<evidence type="ECO:0000313" key="4">
    <source>
        <dbReference type="EMBL" id="PXF22032.1"/>
    </source>
</evidence>
<dbReference type="InterPro" id="IPR029063">
    <property type="entry name" value="SAM-dependent_MTases_sf"/>
</dbReference>
<dbReference type="PANTHER" id="PTHR12835:SF5">
    <property type="entry name" value="BIOTIN--PROTEIN LIGASE"/>
    <property type="match status" value="1"/>
</dbReference>
<proteinExistence type="predicted"/>
<dbReference type="SUPFAM" id="SSF55681">
    <property type="entry name" value="Class II aaRS and biotin synthetases"/>
    <property type="match status" value="1"/>
</dbReference>
<organism evidence="4 5">
    <name type="scientific">Candidatus Thalassarchaeum betae</name>
    <dbReference type="NCBI Taxonomy" id="2599289"/>
    <lineage>
        <taxon>Archaea</taxon>
        <taxon>Methanobacteriati</taxon>
        <taxon>Thermoplasmatota</taxon>
        <taxon>Candidatus Poseidoniia</taxon>
        <taxon>Candidatus Poseidoniales</taxon>
        <taxon>Candidatus Thalassarchaeaceae</taxon>
        <taxon>Candidatus Thalassarchaeum</taxon>
    </lineage>
</organism>
<evidence type="ECO:0000256" key="1">
    <source>
        <dbReference type="SAM" id="MobiDB-lite"/>
    </source>
</evidence>
<sequence length="460" mass="49171">MTRGRGERLERVGSDSDVTRFGVEGVGSWELDVPNTVYPPREDTHLLAGALLELSRHDGLATEIGCGSGAISILLAALGWKVESCDINPFAVAATRGNASKAGLADVVNVREGGLGEDDWSIPEASDLIVWNLPYLSPPGEGEAVLEAIEEASMSDLTDGGWSDRLLEELESSDGLRDDCLVLMLHRTDPRSPSGPERWKSRGWSSRCLASLRLADERLEVICYWRPGSGNPPTVLEECESTMDEAEGISSEPGWQRVFSSSQKSGRGRRGRSWQSESGDMACTWLIPSSMVEECSPGLIQTAIGAVVSDAIRCNVKWPNDIVTEDGTKLGGVLLEGGSGGPRVKVGIGLNRKGGSVDGMAIAGWEDTVGASRALEVFGMVDTALASLFEEHVLIPRVSREELLRISWRGLSESLSTGTPVTRSGSSVRPIGLTEDGNLMLHSEIGLETVDGVGSLRWGA</sequence>
<dbReference type="PANTHER" id="PTHR12835">
    <property type="entry name" value="BIOTIN PROTEIN LIGASE"/>
    <property type="match status" value="1"/>
</dbReference>
<feature type="domain" description="BPL/LPL catalytic" evidence="2">
    <location>
        <begin position="258"/>
        <end position="350"/>
    </location>
</feature>
<evidence type="ECO:0000259" key="3">
    <source>
        <dbReference type="Pfam" id="PF05175"/>
    </source>
</evidence>
<dbReference type="GO" id="GO:0004077">
    <property type="term" value="F:biotin--[biotin carboxyl-carrier protein] ligase activity"/>
    <property type="evidence" value="ECO:0007669"/>
    <property type="project" value="TreeGrafter"/>
</dbReference>
<reference evidence="4 5" key="1">
    <citation type="journal article" date="2015" name="Nat. Commun.">
        <title>Genomic and transcriptomic evidence for scavenging of diverse organic compounds by widespread deep-sea archaea.</title>
        <authorList>
            <person name="Li M."/>
            <person name="Baker B.J."/>
            <person name="Anantharaman K."/>
            <person name="Jain S."/>
            <person name="Breier J.A."/>
            <person name="Dick G.J."/>
        </authorList>
    </citation>
    <scope>NUCLEOTIDE SEQUENCE [LARGE SCALE GENOMIC DNA]</scope>
    <source>
        <strain evidence="4">Cayman_51_deep</strain>
    </source>
</reference>
<evidence type="ECO:0000259" key="2">
    <source>
        <dbReference type="Pfam" id="PF03099"/>
    </source>
</evidence>
<dbReference type="Pfam" id="PF03099">
    <property type="entry name" value="BPL_LplA_LipB"/>
    <property type="match status" value="1"/>
</dbReference>
<dbReference type="GO" id="GO:0008168">
    <property type="term" value="F:methyltransferase activity"/>
    <property type="evidence" value="ECO:0007669"/>
    <property type="project" value="InterPro"/>
</dbReference>
<dbReference type="Gene3D" id="3.40.50.150">
    <property type="entry name" value="Vaccinia Virus protein VP39"/>
    <property type="match status" value="1"/>
</dbReference>
<name>A0A2V3HT53_9ARCH</name>
<feature type="domain" description="Methyltransferase small" evidence="3">
    <location>
        <begin position="45"/>
        <end position="161"/>
    </location>
</feature>
<dbReference type="InterPro" id="IPR004143">
    <property type="entry name" value="BPL_LPL_catalytic"/>
</dbReference>
<evidence type="ECO:0000313" key="5">
    <source>
        <dbReference type="Proteomes" id="UP000248161"/>
    </source>
</evidence>
<comment type="caution">
    <text evidence="4">The sequence shown here is derived from an EMBL/GenBank/DDBJ whole genome shotgun (WGS) entry which is preliminary data.</text>
</comment>
<dbReference type="SUPFAM" id="SSF53335">
    <property type="entry name" value="S-adenosyl-L-methionine-dependent methyltransferases"/>
    <property type="match status" value="1"/>
</dbReference>
<dbReference type="GO" id="GO:0005737">
    <property type="term" value="C:cytoplasm"/>
    <property type="evidence" value="ECO:0007669"/>
    <property type="project" value="TreeGrafter"/>
</dbReference>
<dbReference type="InterPro" id="IPR007848">
    <property type="entry name" value="Small_mtfrase_dom"/>
</dbReference>